<dbReference type="PROSITE" id="PS51352">
    <property type="entry name" value="THIOREDOXIN_2"/>
    <property type="match status" value="1"/>
</dbReference>
<keyword evidence="2" id="KW-0812">Transmembrane</keyword>
<dbReference type="InterPro" id="IPR017937">
    <property type="entry name" value="Thioredoxin_CS"/>
</dbReference>
<reference evidence="8" key="1">
    <citation type="journal article" date="2020" name="Fungal Divers.">
        <title>Resolving the Mortierellaceae phylogeny through synthesis of multi-gene phylogenetics and phylogenomics.</title>
        <authorList>
            <person name="Vandepol N."/>
            <person name="Liber J."/>
            <person name="Desiro A."/>
            <person name="Na H."/>
            <person name="Kennedy M."/>
            <person name="Barry K."/>
            <person name="Grigoriev I.V."/>
            <person name="Miller A.N."/>
            <person name="O'Donnell K."/>
            <person name="Stajich J.E."/>
            <person name="Bonito G."/>
        </authorList>
    </citation>
    <scope>NUCLEOTIDE SEQUENCE</scope>
    <source>
        <strain evidence="8">KOD948</strain>
    </source>
</reference>
<evidence type="ECO:0000256" key="2">
    <source>
        <dbReference type="ARBA" id="ARBA00022692"/>
    </source>
</evidence>
<evidence type="ECO:0000313" key="8">
    <source>
        <dbReference type="EMBL" id="KAG0250398.1"/>
    </source>
</evidence>
<dbReference type="CDD" id="cd02961">
    <property type="entry name" value="PDI_a_family"/>
    <property type="match status" value="1"/>
</dbReference>
<proteinExistence type="predicted"/>
<dbReference type="EMBL" id="JAAAJA010000690">
    <property type="protein sequence ID" value="KAG0250398.1"/>
    <property type="molecule type" value="Genomic_DNA"/>
</dbReference>
<dbReference type="GO" id="GO:0005789">
    <property type="term" value="C:endoplasmic reticulum membrane"/>
    <property type="evidence" value="ECO:0007669"/>
    <property type="project" value="UniProtKB-SubCell"/>
</dbReference>
<evidence type="ECO:0000259" key="7">
    <source>
        <dbReference type="PROSITE" id="PS51352"/>
    </source>
</evidence>
<keyword evidence="9" id="KW-1185">Reference proteome</keyword>
<dbReference type="PROSITE" id="PS00194">
    <property type="entry name" value="THIOREDOXIN_1"/>
    <property type="match status" value="1"/>
</dbReference>
<dbReference type="Proteomes" id="UP000726737">
    <property type="component" value="Unassembled WGS sequence"/>
</dbReference>
<protein>
    <recommendedName>
        <fullName evidence="7">Thioredoxin domain-containing protein</fullName>
    </recommendedName>
</protein>
<evidence type="ECO:0000256" key="6">
    <source>
        <dbReference type="SAM" id="SignalP"/>
    </source>
</evidence>
<dbReference type="PANTHER" id="PTHR46426">
    <property type="entry name" value="PROTEIN DISULFIDE-ISOMERASE TMX3"/>
    <property type="match status" value="1"/>
</dbReference>
<dbReference type="Pfam" id="PF00085">
    <property type="entry name" value="Thioredoxin"/>
    <property type="match status" value="1"/>
</dbReference>
<keyword evidence="4" id="KW-0472">Membrane</keyword>
<feature type="chain" id="PRO_5040139559" description="Thioredoxin domain-containing protein" evidence="6">
    <location>
        <begin position="25"/>
        <end position="513"/>
    </location>
</feature>
<organism evidence="8 9">
    <name type="scientific">Mortierella polycephala</name>
    <dbReference type="NCBI Taxonomy" id="41804"/>
    <lineage>
        <taxon>Eukaryota</taxon>
        <taxon>Fungi</taxon>
        <taxon>Fungi incertae sedis</taxon>
        <taxon>Mucoromycota</taxon>
        <taxon>Mortierellomycotina</taxon>
        <taxon>Mortierellomycetes</taxon>
        <taxon>Mortierellales</taxon>
        <taxon>Mortierellaceae</taxon>
        <taxon>Mortierella</taxon>
    </lineage>
</organism>
<dbReference type="SUPFAM" id="SSF52833">
    <property type="entry name" value="Thioredoxin-like"/>
    <property type="match status" value="2"/>
</dbReference>
<comment type="function">
    <text evidence="5">Probable disulfide isomerase, which participates in the folding of proteins containing disulfide bonds. May act as a dithiol oxidase. Acts as a regulator of endoplasmic reticulum-mitochondria contact sites via its ability to regulate redox signals.</text>
</comment>
<feature type="signal peptide" evidence="6">
    <location>
        <begin position="1"/>
        <end position="24"/>
    </location>
</feature>
<gene>
    <name evidence="8" type="ORF">BG011_008386</name>
</gene>
<dbReference type="OrthoDB" id="427280at2759"/>
<keyword evidence="6" id="KW-0732">Signal</keyword>
<keyword evidence="3" id="KW-1133">Transmembrane helix</keyword>
<comment type="caution">
    <text evidence="8">The sequence shown here is derived from an EMBL/GenBank/DDBJ whole genome shotgun (WGS) entry which is preliminary data.</text>
</comment>
<dbReference type="InterPro" id="IPR052250">
    <property type="entry name" value="PDI_TMX3"/>
</dbReference>
<dbReference type="PANTHER" id="PTHR46426:SF1">
    <property type="entry name" value="PROTEIN DISULFIDE-ISOMERASE TMX3"/>
    <property type="match status" value="1"/>
</dbReference>
<evidence type="ECO:0000256" key="1">
    <source>
        <dbReference type="ARBA" id="ARBA00004389"/>
    </source>
</evidence>
<accession>A0A9P6PR72</accession>
<evidence type="ECO:0000256" key="3">
    <source>
        <dbReference type="ARBA" id="ARBA00022989"/>
    </source>
</evidence>
<dbReference type="Gene3D" id="3.40.30.10">
    <property type="entry name" value="Glutaredoxin"/>
    <property type="match status" value="2"/>
</dbReference>
<evidence type="ECO:0000313" key="9">
    <source>
        <dbReference type="Proteomes" id="UP000726737"/>
    </source>
</evidence>
<dbReference type="Pfam" id="PF13848">
    <property type="entry name" value="Thioredoxin_6"/>
    <property type="match status" value="1"/>
</dbReference>
<dbReference type="AlphaFoldDB" id="A0A9P6PR72"/>
<sequence length="513" mass="55980">MLLRNALSAVLAIAVCASIQGIDASDASKSLTGSDFASGIAKGTTFRNGKNVDEYDGSRTVKAMKQYVSAKAEEYGSIKAPVKEEQDSAAAIIETPVEEEQDFTATIINPSGQVVALDMKTYESNLKNGEPWLVEYYAPWCGHCKSLAPIYEELAKALQGKVNVAKVDCPANEVICRAQKVRGYPTIKLHQDGQATEFNKKRNLESLTAFAIGATEPSIKPIILGDLQKIKSNPDVSFIFLQDENTSMGVSTVMEKQSQIFYEQIALYSAKDPAIAKQLNVNKLPALIVLKDNRQYEFPGSLTDARAVQSWIEQYKTSIVPLITSSNSATILNGPGWLLLGLFDLSKPSTSAARHALIEVAHQYKNDIARGQRPLMGGRALRFAMLDATKWTNYVRGSLKVEILNLPVIMAVNSGQDVLYPHDADGRRVALEEEALLQYISDIEDGNLIEQSMLSYAQRTFKSVSDRATGVFGFVGDHPYATLLVGCGIVYAVVRKLGSSGSETRYEGLAKAD</sequence>
<evidence type="ECO:0000256" key="5">
    <source>
        <dbReference type="ARBA" id="ARBA00045246"/>
    </source>
</evidence>
<dbReference type="PRINTS" id="PR00421">
    <property type="entry name" value="THIOREDOXIN"/>
</dbReference>
<dbReference type="InterPro" id="IPR013766">
    <property type="entry name" value="Thioredoxin_domain"/>
</dbReference>
<evidence type="ECO:0000256" key="4">
    <source>
        <dbReference type="ARBA" id="ARBA00023136"/>
    </source>
</evidence>
<name>A0A9P6PR72_9FUNG</name>
<feature type="domain" description="Thioredoxin" evidence="7">
    <location>
        <begin position="94"/>
        <end position="216"/>
    </location>
</feature>
<comment type="subcellular location">
    <subcellularLocation>
        <location evidence="1">Endoplasmic reticulum membrane</location>
        <topology evidence="1">Single-pass membrane protein</topology>
    </subcellularLocation>
</comment>
<dbReference type="InterPro" id="IPR036249">
    <property type="entry name" value="Thioredoxin-like_sf"/>
</dbReference>